<dbReference type="PROSITE" id="PS51755">
    <property type="entry name" value="OMPR_PHOB"/>
    <property type="match status" value="1"/>
</dbReference>
<keyword evidence="11" id="KW-1185">Reference proteome</keyword>
<keyword evidence="1 6" id="KW-0597">Phosphoprotein</keyword>
<evidence type="ECO:0000256" key="1">
    <source>
        <dbReference type="ARBA" id="ARBA00022553"/>
    </source>
</evidence>
<dbReference type="InterPro" id="IPR001867">
    <property type="entry name" value="OmpR/PhoB-type_DNA-bd"/>
</dbReference>
<dbReference type="InterPro" id="IPR039420">
    <property type="entry name" value="WalR-like"/>
</dbReference>
<evidence type="ECO:0000259" key="9">
    <source>
        <dbReference type="PROSITE" id="PS51755"/>
    </source>
</evidence>
<keyword evidence="4 7" id="KW-0238">DNA-binding</keyword>
<dbReference type="Pfam" id="PF00486">
    <property type="entry name" value="Trans_reg_C"/>
    <property type="match status" value="1"/>
</dbReference>
<evidence type="ECO:0000256" key="7">
    <source>
        <dbReference type="PROSITE-ProRule" id="PRU01091"/>
    </source>
</evidence>
<feature type="domain" description="OmpR/PhoB-type" evidence="9">
    <location>
        <begin position="126"/>
        <end position="225"/>
    </location>
</feature>
<dbReference type="Gene3D" id="1.10.10.10">
    <property type="entry name" value="Winged helix-like DNA-binding domain superfamily/Winged helix DNA-binding domain"/>
    <property type="match status" value="1"/>
</dbReference>
<organism evidence="10 11">
    <name type="scientific">Pseudonocardia acidicola</name>
    <dbReference type="NCBI Taxonomy" id="2724939"/>
    <lineage>
        <taxon>Bacteria</taxon>
        <taxon>Bacillati</taxon>
        <taxon>Actinomycetota</taxon>
        <taxon>Actinomycetes</taxon>
        <taxon>Pseudonocardiales</taxon>
        <taxon>Pseudonocardiaceae</taxon>
        <taxon>Pseudonocardia</taxon>
    </lineage>
</organism>
<dbReference type="EMBL" id="JAAXLA010000066">
    <property type="protein sequence ID" value="NMI00838.1"/>
    <property type="molecule type" value="Genomic_DNA"/>
</dbReference>
<feature type="domain" description="Response regulatory" evidence="8">
    <location>
        <begin position="4"/>
        <end position="117"/>
    </location>
</feature>
<evidence type="ECO:0000313" key="11">
    <source>
        <dbReference type="Proteomes" id="UP000820669"/>
    </source>
</evidence>
<evidence type="ECO:0000313" key="10">
    <source>
        <dbReference type="EMBL" id="NMI00838.1"/>
    </source>
</evidence>
<keyword evidence="2" id="KW-0902">Two-component regulatory system</keyword>
<dbReference type="InterPro" id="IPR036388">
    <property type="entry name" value="WH-like_DNA-bd_sf"/>
</dbReference>
<dbReference type="SMART" id="SM00448">
    <property type="entry name" value="REC"/>
    <property type="match status" value="1"/>
</dbReference>
<gene>
    <name evidence="10" type="ORF">HF526_26540</name>
</gene>
<dbReference type="SUPFAM" id="SSF52172">
    <property type="entry name" value="CheY-like"/>
    <property type="match status" value="1"/>
</dbReference>
<keyword evidence="3" id="KW-0805">Transcription regulation</keyword>
<evidence type="ECO:0000256" key="2">
    <source>
        <dbReference type="ARBA" id="ARBA00023012"/>
    </source>
</evidence>
<evidence type="ECO:0000256" key="5">
    <source>
        <dbReference type="ARBA" id="ARBA00023163"/>
    </source>
</evidence>
<dbReference type="InterPro" id="IPR001789">
    <property type="entry name" value="Sig_transdc_resp-reg_receiver"/>
</dbReference>
<feature type="DNA-binding region" description="OmpR/PhoB-type" evidence="7">
    <location>
        <begin position="126"/>
        <end position="225"/>
    </location>
</feature>
<dbReference type="Gene3D" id="6.10.250.690">
    <property type="match status" value="1"/>
</dbReference>
<evidence type="ECO:0000256" key="3">
    <source>
        <dbReference type="ARBA" id="ARBA00023015"/>
    </source>
</evidence>
<dbReference type="RefSeq" id="WP_169384302.1">
    <property type="nucleotide sequence ID" value="NZ_JAAXLA010000066.1"/>
</dbReference>
<protein>
    <submittedName>
        <fullName evidence="10">Response regulator transcription factor</fullName>
    </submittedName>
</protein>
<dbReference type="PROSITE" id="PS50110">
    <property type="entry name" value="RESPONSE_REGULATORY"/>
    <property type="match status" value="1"/>
</dbReference>
<name>A0ABX1SJ47_9PSEU</name>
<dbReference type="CDD" id="cd00383">
    <property type="entry name" value="trans_reg_C"/>
    <property type="match status" value="1"/>
</dbReference>
<dbReference type="InterPro" id="IPR016032">
    <property type="entry name" value="Sig_transdc_resp-reg_C-effctor"/>
</dbReference>
<dbReference type="Proteomes" id="UP000820669">
    <property type="component" value="Unassembled WGS sequence"/>
</dbReference>
<reference evidence="10 11" key="1">
    <citation type="submission" date="2020-04" db="EMBL/GenBank/DDBJ databases">
        <authorList>
            <person name="Klaysubun C."/>
            <person name="Duangmal K."/>
            <person name="Lipun K."/>
        </authorList>
    </citation>
    <scope>NUCLEOTIDE SEQUENCE [LARGE SCALE GENOMIC DNA]</scope>
    <source>
        <strain evidence="10 11">K10HN5</strain>
    </source>
</reference>
<dbReference type="SMART" id="SM00862">
    <property type="entry name" value="Trans_reg_C"/>
    <property type="match status" value="1"/>
</dbReference>
<evidence type="ECO:0000256" key="6">
    <source>
        <dbReference type="PROSITE-ProRule" id="PRU00169"/>
    </source>
</evidence>
<evidence type="ECO:0000259" key="8">
    <source>
        <dbReference type="PROSITE" id="PS50110"/>
    </source>
</evidence>
<sequence length="225" mass="24511">MRRSILVIDDDARIRRMVALALSREGFVVGEAASGEEGLAALRDHGFDVICVDLVLPGCDGFQVCRDIRRTSTVPIIAVGARVDSHDVVGGLEAGADDCISKPFRVQELCARIRALLRRAEGTGLRGSVHVGDLEIVARDGLALRDGEPLDLTPTELRLLCELAVVPGRVLSRAELLERVWGYGYFGDPRVVDVNVARLRRKVEPDPQVPKVVVTVRGQGYRLAV</sequence>
<evidence type="ECO:0000256" key="4">
    <source>
        <dbReference type="ARBA" id="ARBA00023125"/>
    </source>
</evidence>
<dbReference type="PANTHER" id="PTHR48111">
    <property type="entry name" value="REGULATOR OF RPOS"/>
    <property type="match status" value="1"/>
</dbReference>
<dbReference type="SUPFAM" id="SSF46894">
    <property type="entry name" value="C-terminal effector domain of the bipartite response regulators"/>
    <property type="match status" value="1"/>
</dbReference>
<dbReference type="InterPro" id="IPR011006">
    <property type="entry name" value="CheY-like_superfamily"/>
</dbReference>
<dbReference type="Pfam" id="PF00072">
    <property type="entry name" value="Response_reg"/>
    <property type="match status" value="1"/>
</dbReference>
<keyword evidence="5" id="KW-0804">Transcription</keyword>
<accession>A0ABX1SJ47</accession>
<proteinExistence type="predicted"/>
<comment type="caution">
    <text evidence="10">The sequence shown here is derived from an EMBL/GenBank/DDBJ whole genome shotgun (WGS) entry which is preliminary data.</text>
</comment>
<dbReference type="Gene3D" id="3.40.50.2300">
    <property type="match status" value="1"/>
</dbReference>
<dbReference type="PANTHER" id="PTHR48111:SF21">
    <property type="entry name" value="DNA-BINDING DUAL MASTER TRANSCRIPTIONAL REGULATOR RPAA"/>
    <property type="match status" value="1"/>
</dbReference>
<feature type="modified residue" description="4-aspartylphosphate" evidence="6">
    <location>
        <position position="53"/>
    </location>
</feature>